<dbReference type="AlphaFoldDB" id="A0A6J7DH73"/>
<organism evidence="1">
    <name type="scientific">freshwater metagenome</name>
    <dbReference type="NCBI Taxonomy" id="449393"/>
    <lineage>
        <taxon>unclassified sequences</taxon>
        <taxon>metagenomes</taxon>
        <taxon>ecological metagenomes</taxon>
    </lineage>
</organism>
<dbReference type="EMBL" id="CAFBLN010000024">
    <property type="protein sequence ID" value="CAB4869816.1"/>
    <property type="molecule type" value="Genomic_DNA"/>
</dbReference>
<evidence type="ECO:0000313" key="1">
    <source>
        <dbReference type="EMBL" id="CAB4869816.1"/>
    </source>
</evidence>
<reference evidence="1" key="1">
    <citation type="submission" date="2020-05" db="EMBL/GenBank/DDBJ databases">
        <authorList>
            <person name="Chiriac C."/>
            <person name="Salcher M."/>
            <person name="Ghai R."/>
            <person name="Kavagutti S V."/>
        </authorList>
    </citation>
    <scope>NUCLEOTIDE SEQUENCE</scope>
</reference>
<proteinExistence type="predicted"/>
<gene>
    <name evidence="1" type="ORF">UFOPK3381_00735</name>
</gene>
<accession>A0A6J7DH73</accession>
<protein>
    <submittedName>
        <fullName evidence="1">Unannotated protein</fullName>
    </submittedName>
</protein>
<sequence length="104" mass="11329">MSDEFEYDEDSPEMLSDEDLNALRQAPVDIVVCNHLYHMLQLATIHLADTPPRLAEAQLLIDAVGGVVDATGTRLGQPSELIREALTQIQLAFVRASSGQLPTA</sequence>
<name>A0A6J7DH73_9ZZZZ</name>